<evidence type="ECO:0000256" key="1">
    <source>
        <dbReference type="SAM" id="Coils"/>
    </source>
</evidence>
<accession>A0A4Q0XP52</accession>
<reference evidence="2 3" key="1">
    <citation type="submission" date="2017-10" db="EMBL/GenBank/DDBJ databases">
        <title>Genomics of the genus Arcobacter.</title>
        <authorList>
            <person name="Perez-Cataluna A."/>
            <person name="Figueras M.J."/>
        </authorList>
    </citation>
    <scope>NUCLEOTIDE SEQUENCE [LARGE SCALE GENOMIC DNA]</scope>
    <source>
        <strain evidence="2 3">CECT 8987</strain>
    </source>
</reference>
<comment type="caution">
    <text evidence="2">The sequence shown here is derived from an EMBL/GenBank/DDBJ whole genome shotgun (WGS) entry which is preliminary data.</text>
</comment>
<sequence>MKILTLILCASISLFANEYYAKLEPIESYVIKAAVSGEVVYSNEGIEGKFANNSLIVQLDSEVDTINLEQTKKKLKAYDEMVEIERKNYERLKQVTTRSDFDKDSQLRQALNLEASRADLIISMAQLKKSIENKRLVEKNRYIYNINVKEGDYVTAGTLLYEAKDMSKGKLEIFIPIAEMPLIKEKSIYLDGEQTDLKIHKAYEVADSKHISSYKVEIIVPDAQQFSRLVKVEFK</sequence>
<feature type="coiled-coil region" evidence="1">
    <location>
        <begin position="68"/>
        <end position="95"/>
    </location>
</feature>
<dbReference type="AlphaFoldDB" id="A0A4Q0XP52"/>
<protein>
    <submittedName>
        <fullName evidence="2">HlyD family secretion protein</fullName>
    </submittedName>
</protein>
<gene>
    <name evidence="2" type="ORF">CRV04_09540</name>
</gene>
<proteinExistence type="predicted"/>
<evidence type="ECO:0000313" key="3">
    <source>
        <dbReference type="Proteomes" id="UP000290657"/>
    </source>
</evidence>
<dbReference type="OrthoDB" id="5343727at2"/>
<dbReference type="Proteomes" id="UP000290657">
    <property type="component" value="Unassembled WGS sequence"/>
</dbReference>
<keyword evidence="3" id="KW-1185">Reference proteome</keyword>
<organism evidence="2 3">
    <name type="scientific">Candidatus Marinarcus aquaticus</name>
    <dbReference type="NCBI Taxonomy" id="2044504"/>
    <lineage>
        <taxon>Bacteria</taxon>
        <taxon>Pseudomonadati</taxon>
        <taxon>Campylobacterota</taxon>
        <taxon>Epsilonproteobacteria</taxon>
        <taxon>Campylobacterales</taxon>
        <taxon>Arcobacteraceae</taxon>
        <taxon>Candidatus Marinarcus</taxon>
    </lineage>
</organism>
<dbReference type="EMBL" id="PDKN01000006">
    <property type="protein sequence ID" value="RXJ56276.1"/>
    <property type="molecule type" value="Genomic_DNA"/>
</dbReference>
<keyword evidence="1" id="KW-0175">Coiled coil</keyword>
<name>A0A4Q0XP52_9BACT</name>
<evidence type="ECO:0000313" key="2">
    <source>
        <dbReference type="EMBL" id="RXJ56276.1"/>
    </source>
</evidence>
<dbReference type="RefSeq" id="WP_128996619.1">
    <property type="nucleotide sequence ID" value="NZ_PDKN01000006.1"/>
</dbReference>